<dbReference type="InterPro" id="IPR036378">
    <property type="entry name" value="FAS1_dom_sf"/>
</dbReference>
<comment type="caution">
    <text evidence="4">The sequence shown here is derived from an EMBL/GenBank/DDBJ whole genome shotgun (WGS) entry which is preliminary data.</text>
</comment>
<sequence length="364" mass="39469">MASSKSLSLVTLFLFAMSLSAAPDNRSPPPPPPRFLLDTIRALANSGYTAMSLTLQLIADSNIILSNSTSSSLSSITSALTIFTPPDSAFVASGQPSLPHLLLHFAPVSLSSTSLLSLPYGSKIPTLSSSGSLYITTSRSDRAPVSINGVNISAGTPIFEDQSVVVFPIDDFFSPNFSLQIAGEPSSCLIPHSICKLQRFSQLRNASAVLKSRGYLIMASFLDLQLFGFLDTPPLKLTVFAPVDDALITYSGDVMVYQSLLMRHLLPCLLPWRELNELGKGTGTVFQDYANGFSMNITSANGLIFLNGAIRISFPDMYSDDWIVIHGLHESIPLPKDAEIPVEDLDMKSQRRIQESISPDRSEF</sequence>
<evidence type="ECO:0000256" key="1">
    <source>
        <dbReference type="ARBA" id="ARBA00007843"/>
    </source>
</evidence>
<dbReference type="SUPFAM" id="SSF82153">
    <property type="entry name" value="FAS1 domain"/>
    <property type="match status" value="2"/>
</dbReference>
<feature type="signal peptide" evidence="2">
    <location>
        <begin position="1"/>
        <end position="21"/>
    </location>
</feature>
<feature type="domain" description="FAS1" evidence="3">
    <location>
        <begin position="238"/>
        <end position="336"/>
    </location>
</feature>
<dbReference type="Proteomes" id="UP001152484">
    <property type="component" value="Unassembled WGS sequence"/>
</dbReference>
<reference evidence="4" key="1">
    <citation type="submission" date="2022-07" db="EMBL/GenBank/DDBJ databases">
        <authorList>
            <person name="Macas J."/>
            <person name="Novak P."/>
            <person name="Neumann P."/>
        </authorList>
    </citation>
    <scope>NUCLEOTIDE SEQUENCE</scope>
</reference>
<name>A0A9P1E5Z7_CUSEU</name>
<feature type="domain" description="FAS1" evidence="3">
    <location>
        <begin position="81"/>
        <end position="176"/>
    </location>
</feature>
<dbReference type="PANTHER" id="PTHR33985:SF17">
    <property type="entry name" value="FASCICLIN-LIKE ARABINOGALACTAN PROTEIN 20"/>
    <property type="match status" value="1"/>
</dbReference>
<keyword evidence="2" id="KW-0732">Signal</keyword>
<dbReference type="OrthoDB" id="1893649at2759"/>
<keyword evidence="5" id="KW-1185">Reference proteome</keyword>
<feature type="chain" id="PRO_5040314023" description="FAS1 domain-containing protein" evidence="2">
    <location>
        <begin position="22"/>
        <end position="364"/>
    </location>
</feature>
<dbReference type="InterPro" id="IPR052806">
    <property type="entry name" value="Fasciclin-like_AGP"/>
</dbReference>
<evidence type="ECO:0000259" key="3">
    <source>
        <dbReference type="SMART" id="SM00554"/>
    </source>
</evidence>
<dbReference type="EMBL" id="CAMAPE010000014">
    <property type="protein sequence ID" value="CAH9081620.1"/>
    <property type="molecule type" value="Genomic_DNA"/>
</dbReference>
<protein>
    <recommendedName>
        <fullName evidence="3">FAS1 domain-containing protein</fullName>
    </recommendedName>
</protein>
<gene>
    <name evidence="4" type="ORF">CEURO_LOCUS7971</name>
</gene>
<dbReference type="SMART" id="SM00554">
    <property type="entry name" value="FAS1"/>
    <property type="match status" value="2"/>
</dbReference>
<evidence type="ECO:0000313" key="5">
    <source>
        <dbReference type="Proteomes" id="UP001152484"/>
    </source>
</evidence>
<dbReference type="PANTHER" id="PTHR33985">
    <property type="entry name" value="OS02G0491300 PROTEIN-RELATED"/>
    <property type="match status" value="1"/>
</dbReference>
<dbReference type="AlphaFoldDB" id="A0A9P1E5Z7"/>
<comment type="similarity">
    <text evidence="1">Belongs to the fasciclin-like AGP family.</text>
</comment>
<organism evidence="4 5">
    <name type="scientific">Cuscuta europaea</name>
    <name type="common">European dodder</name>
    <dbReference type="NCBI Taxonomy" id="41803"/>
    <lineage>
        <taxon>Eukaryota</taxon>
        <taxon>Viridiplantae</taxon>
        <taxon>Streptophyta</taxon>
        <taxon>Embryophyta</taxon>
        <taxon>Tracheophyta</taxon>
        <taxon>Spermatophyta</taxon>
        <taxon>Magnoliopsida</taxon>
        <taxon>eudicotyledons</taxon>
        <taxon>Gunneridae</taxon>
        <taxon>Pentapetalae</taxon>
        <taxon>asterids</taxon>
        <taxon>lamiids</taxon>
        <taxon>Solanales</taxon>
        <taxon>Convolvulaceae</taxon>
        <taxon>Cuscuteae</taxon>
        <taxon>Cuscuta</taxon>
        <taxon>Cuscuta subgen. Cuscuta</taxon>
    </lineage>
</organism>
<evidence type="ECO:0000256" key="2">
    <source>
        <dbReference type="SAM" id="SignalP"/>
    </source>
</evidence>
<accession>A0A9P1E5Z7</accession>
<proteinExistence type="inferred from homology"/>
<dbReference type="InterPro" id="IPR000782">
    <property type="entry name" value="FAS1_domain"/>
</dbReference>
<evidence type="ECO:0000313" key="4">
    <source>
        <dbReference type="EMBL" id="CAH9081620.1"/>
    </source>
</evidence>